<dbReference type="AlphaFoldDB" id="A0A3G1A7H4"/>
<dbReference type="STRING" id="697581.TCARB_1115"/>
<sequence>MKRKISERSIPENVTRKMISKTLLIIASDMCQKIFYV</sequence>
<proteinExistence type="predicted"/>
<dbReference type="KEGG" id="tcb:TCARB_1115"/>
<evidence type="ECO:0000313" key="1">
    <source>
        <dbReference type="EMBL" id="AJB42163.1"/>
    </source>
</evidence>
<reference evidence="2" key="1">
    <citation type="book" date="2010" name="EXTREMOPHILES" publisher="0:0-0">
        <title>Complete genome sequences of ten hyperthermophilic archaea reveal their metabolic capabilities and possible ecological roles.</title>
        <editorList>
            <person name="?"/>
        </editorList>
        <authorList>
            <person name="Ravin N.V."/>
            <person name="Mardanov A.V."/>
            <person name="Bonch-Osmolovskaya E.A."/>
            <person name="Skryabin K.G."/>
        </authorList>
    </citation>
    <scope>NUCLEOTIDE SEQUENCE [LARGE SCALE GENOMIC DNA]</scope>
    <source>
        <strain evidence="2">1505</strain>
    </source>
</reference>
<evidence type="ECO:0000313" key="2">
    <source>
        <dbReference type="Proteomes" id="UP000266720"/>
    </source>
</evidence>
<dbReference type="EMBL" id="CP007493">
    <property type="protein sequence ID" value="AJB42163.1"/>
    <property type="molecule type" value="Genomic_DNA"/>
</dbReference>
<protein>
    <submittedName>
        <fullName evidence="1">Uncharacterized protein</fullName>
    </submittedName>
</protein>
<organism evidence="1 2">
    <name type="scientific">Thermofilum adornatum 1505</name>
    <dbReference type="NCBI Taxonomy" id="697581"/>
    <lineage>
        <taxon>Archaea</taxon>
        <taxon>Thermoproteota</taxon>
        <taxon>Thermoprotei</taxon>
        <taxon>Thermofilales</taxon>
        <taxon>Thermofilaceae</taxon>
        <taxon>Thermofilum</taxon>
    </lineage>
</organism>
<accession>A0A3G1A7H4</accession>
<dbReference type="Proteomes" id="UP000266720">
    <property type="component" value="Chromosome"/>
</dbReference>
<name>A0A3G1A7H4_9CREN</name>
<gene>
    <name evidence="1" type="ORF">TCARB_1115</name>
</gene>